<keyword evidence="2" id="KW-0346">Stress response</keyword>
<evidence type="ECO:0000256" key="3">
    <source>
        <dbReference type="ARBA" id="ARBA00023239"/>
    </source>
</evidence>
<dbReference type="InterPro" id="IPR029062">
    <property type="entry name" value="Class_I_gatase-like"/>
</dbReference>
<protein>
    <recommendedName>
        <fullName evidence="1">D-lactate dehydratase</fullName>
        <ecNumber evidence="1">4.2.1.130</ecNumber>
    </recommendedName>
</protein>
<evidence type="ECO:0000256" key="5">
    <source>
        <dbReference type="ARBA" id="ARBA00048082"/>
    </source>
</evidence>
<dbReference type="InterPro" id="IPR002818">
    <property type="entry name" value="DJ-1/PfpI"/>
</dbReference>
<dbReference type="GO" id="GO:0005737">
    <property type="term" value="C:cytoplasm"/>
    <property type="evidence" value="ECO:0007669"/>
    <property type="project" value="TreeGrafter"/>
</dbReference>
<evidence type="ECO:0000313" key="8">
    <source>
        <dbReference type="Proteomes" id="UP000310066"/>
    </source>
</evidence>
<dbReference type="SUPFAM" id="SSF52317">
    <property type="entry name" value="Class I glutamine amidotransferase-like"/>
    <property type="match status" value="1"/>
</dbReference>
<feature type="domain" description="DJ-1/PfpI" evidence="6">
    <location>
        <begin position="10"/>
        <end position="67"/>
    </location>
</feature>
<dbReference type="OrthoDB" id="543156at2759"/>
<dbReference type="Pfam" id="PF01965">
    <property type="entry name" value="DJ-1_PfpI"/>
    <property type="match status" value="1"/>
</dbReference>
<dbReference type="PANTHER" id="PTHR48094:SF11">
    <property type="entry name" value="GLUTATHIONE-INDEPENDENT GLYOXALASE HSP31-RELATED"/>
    <property type="match status" value="1"/>
</dbReference>
<dbReference type="STRING" id="329885.A0A4U0TSG1"/>
<dbReference type="GO" id="GO:0019243">
    <property type="term" value="P:methylglyoxal catabolic process to D-lactate via S-lactoyl-glutathione"/>
    <property type="evidence" value="ECO:0007669"/>
    <property type="project" value="TreeGrafter"/>
</dbReference>
<sequence>MEKLSSFLGKADKFDALFYVGGHGPMFALAIDKDSQQRIKEFYEAGKIVSAVCHCLIVFADVKMSDGSYLVKDQQMTGVTNEEEDQAGLSKVLPFLLETKVKDNGAKFTETGPGGGACCQGWQEREDDHWANSGKCGANW</sequence>
<evidence type="ECO:0000256" key="2">
    <source>
        <dbReference type="ARBA" id="ARBA00023016"/>
    </source>
</evidence>
<comment type="catalytic activity">
    <reaction evidence="5">
        <text>methylglyoxal + H2O = (R)-lactate + H(+)</text>
        <dbReference type="Rhea" id="RHEA:27754"/>
        <dbReference type="ChEBI" id="CHEBI:15377"/>
        <dbReference type="ChEBI" id="CHEBI:15378"/>
        <dbReference type="ChEBI" id="CHEBI:16004"/>
        <dbReference type="ChEBI" id="CHEBI:17158"/>
        <dbReference type="EC" id="4.2.1.130"/>
    </reaction>
</comment>
<comment type="similarity">
    <text evidence="4">Belongs to the peptidase C56 family. HSP31-like subfamily.</text>
</comment>
<evidence type="ECO:0000313" key="7">
    <source>
        <dbReference type="EMBL" id="TKA25161.1"/>
    </source>
</evidence>
<evidence type="ECO:0000259" key="6">
    <source>
        <dbReference type="Pfam" id="PF01965"/>
    </source>
</evidence>
<dbReference type="PANTHER" id="PTHR48094">
    <property type="entry name" value="PROTEIN/NUCLEIC ACID DEGLYCASE DJ-1-RELATED"/>
    <property type="match status" value="1"/>
</dbReference>
<reference evidence="7 8" key="1">
    <citation type="submission" date="2017-03" db="EMBL/GenBank/DDBJ databases">
        <title>Genomes of endolithic fungi from Antarctica.</title>
        <authorList>
            <person name="Coleine C."/>
            <person name="Masonjones S."/>
            <person name="Stajich J.E."/>
        </authorList>
    </citation>
    <scope>NUCLEOTIDE SEQUENCE [LARGE SCALE GENOMIC DNA]</scope>
    <source>
        <strain evidence="7 8">CCFEE 5311</strain>
    </source>
</reference>
<name>A0A4U0TSG1_9PEZI</name>
<organism evidence="7 8">
    <name type="scientific">Friedmanniomyces endolithicus</name>
    <dbReference type="NCBI Taxonomy" id="329885"/>
    <lineage>
        <taxon>Eukaryota</taxon>
        <taxon>Fungi</taxon>
        <taxon>Dikarya</taxon>
        <taxon>Ascomycota</taxon>
        <taxon>Pezizomycotina</taxon>
        <taxon>Dothideomycetes</taxon>
        <taxon>Dothideomycetidae</taxon>
        <taxon>Mycosphaerellales</taxon>
        <taxon>Teratosphaeriaceae</taxon>
        <taxon>Friedmanniomyces</taxon>
    </lineage>
</organism>
<evidence type="ECO:0000256" key="1">
    <source>
        <dbReference type="ARBA" id="ARBA00013134"/>
    </source>
</evidence>
<dbReference type="AlphaFoldDB" id="A0A4U0TSG1"/>
<dbReference type="EC" id="4.2.1.130" evidence="1"/>
<accession>A0A4U0TSG1</accession>
<evidence type="ECO:0000256" key="4">
    <source>
        <dbReference type="ARBA" id="ARBA00038493"/>
    </source>
</evidence>
<dbReference type="GO" id="GO:0019172">
    <property type="term" value="F:glyoxalase III activity"/>
    <property type="evidence" value="ECO:0007669"/>
    <property type="project" value="UniProtKB-EC"/>
</dbReference>
<gene>
    <name evidence="7" type="ORF">B0A54_17676</name>
</gene>
<dbReference type="Proteomes" id="UP000310066">
    <property type="component" value="Unassembled WGS sequence"/>
</dbReference>
<dbReference type="Gene3D" id="3.40.50.880">
    <property type="match status" value="1"/>
</dbReference>
<dbReference type="InterPro" id="IPR050325">
    <property type="entry name" value="Prot/Nucl_acid_deglycase"/>
</dbReference>
<keyword evidence="3" id="KW-0456">Lyase</keyword>
<proteinExistence type="inferred from homology"/>
<dbReference type="EMBL" id="NAJP01000162">
    <property type="protein sequence ID" value="TKA25161.1"/>
    <property type="molecule type" value="Genomic_DNA"/>
</dbReference>
<comment type="caution">
    <text evidence="7">The sequence shown here is derived from an EMBL/GenBank/DDBJ whole genome shotgun (WGS) entry which is preliminary data.</text>
</comment>